<accession>A0A2T1A083</accession>
<dbReference type="RefSeq" id="WP_106348959.1">
    <property type="nucleotide sequence ID" value="NZ_PVUE01000007.1"/>
</dbReference>
<proteinExistence type="predicted"/>
<dbReference type="EMBL" id="PVUE01000007">
    <property type="protein sequence ID" value="PRZ42015.1"/>
    <property type="molecule type" value="Genomic_DNA"/>
</dbReference>
<evidence type="ECO:0000256" key="1">
    <source>
        <dbReference type="SAM" id="Phobius"/>
    </source>
</evidence>
<dbReference type="OrthoDB" id="3822725at2"/>
<keyword evidence="1" id="KW-0472">Membrane</keyword>
<feature type="transmembrane region" description="Helical" evidence="1">
    <location>
        <begin position="37"/>
        <end position="55"/>
    </location>
</feature>
<comment type="caution">
    <text evidence="2">The sequence shown here is derived from an EMBL/GenBank/DDBJ whole genome shotgun (WGS) entry which is preliminary data.</text>
</comment>
<reference evidence="2 3" key="1">
    <citation type="submission" date="2018-03" db="EMBL/GenBank/DDBJ databases">
        <title>Genomic Encyclopedia of Archaeal and Bacterial Type Strains, Phase II (KMG-II): from individual species to whole genera.</title>
        <authorList>
            <person name="Goeker M."/>
        </authorList>
    </citation>
    <scope>NUCLEOTIDE SEQUENCE [LARGE SCALE GENOMIC DNA]</scope>
    <source>
        <strain evidence="2 3">DSM 100065</strain>
    </source>
</reference>
<keyword evidence="3" id="KW-1185">Reference proteome</keyword>
<evidence type="ECO:0000313" key="3">
    <source>
        <dbReference type="Proteomes" id="UP000237752"/>
    </source>
</evidence>
<feature type="transmembrane region" description="Helical" evidence="1">
    <location>
        <begin position="159"/>
        <end position="177"/>
    </location>
</feature>
<evidence type="ECO:0008006" key="4">
    <source>
        <dbReference type="Google" id="ProtNLM"/>
    </source>
</evidence>
<feature type="transmembrane region" description="Helical" evidence="1">
    <location>
        <begin position="115"/>
        <end position="139"/>
    </location>
</feature>
<feature type="transmembrane region" description="Helical" evidence="1">
    <location>
        <begin position="231"/>
        <end position="250"/>
    </location>
</feature>
<keyword evidence="1" id="KW-0812">Transmembrane</keyword>
<organism evidence="2 3">
    <name type="scientific">Antricoccus suffuscus</name>
    <dbReference type="NCBI Taxonomy" id="1629062"/>
    <lineage>
        <taxon>Bacteria</taxon>
        <taxon>Bacillati</taxon>
        <taxon>Actinomycetota</taxon>
        <taxon>Actinomycetes</taxon>
        <taxon>Geodermatophilales</taxon>
        <taxon>Antricoccaceae</taxon>
        <taxon>Antricoccus</taxon>
    </lineage>
</organism>
<dbReference type="Proteomes" id="UP000237752">
    <property type="component" value="Unassembled WGS sequence"/>
</dbReference>
<keyword evidence="1" id="KW-1133">Transmembrane helix</keyword>
<feature type="transmembrane region" description="Helical" evidence="1">
    <location>
        <begin position="184"/>
        <end position="202"/>
    </location>
</feature>
<name>A0A2T1A083_9ACTN</name>
<protein>
    <recommendedName>
        <fullName evidence="4">ABC-2 type transport system permease protein</fullName>
    </recommendedName>
</protein>
<gene>
    <name evidence="2" type="ORF">CLV47_107143</name>
</gene>
<feature type="transmembrane region" description="Helical" evidence="1">
    <location>
        <begin position="67"/>
        <end position="87"/>
    </location>
</feature>
<evidence type="ECO:0000313" key="2">
    <source>
        <dbReference type="EMBL" id="PRZ42015.1"/>
    </source>
</evidence>
<sequence>MTSPTLAASLPPVKPIGFGTLLRVETRKMTDTRGGRGVLAAIVALALVVAVWQIFTVGDGSFTASNFMMGPVQIAAMLAPVIGLMAMTSEFTQRTALTTFTLAPRRLSVLLAKPLSAIALTIATIAAAILISLAGAALAGAFSGEAVSYAGVGDTIRGFVLTAAMMSVLAAAIGTLIPQTAIAIAVYFIAPTAFSLLGMAVLKSADPWFNVFSAVERLSGGDPTAHLDQTLTAVLVWVVIPAVIGTVRALRREVK</sequence>
<dbReference type="AlphaFoldDB" id="A0A2T1A083"/>